<feature type="compositionally biased region" description="Polar residues" evidence="1">
    <location>
        <begin position="1"/>
        <end position="34"/>
    </location>
</feature>
<feature type="region of interest" description="Disordered" evidence="1">
    <location>
        <begin position="108"/>
        <end position="138"/>
    </location>
</feature>
<sequence length="164" mass="17667">MLTQPSTESAMLTQPSTESTMLTQPSTESAMLTQRSERQADPAQSTMAGPVRSCAAAARRRPGWPSRSILEIRGQKPPGEGVTRKRQLSSRANWLCCEPYPVPAVGTQPAMLSPVPDRYQPTTSPRPATISPIPAQDQPMASLIPAHYQPVPARRSPKARLAGG</sequence>
<name>A0A9D3RYQ2_ANGAN</name>
<evidence type="ECO:0000256" key="1">
    <source>
        <dbReference type="SAM" id="MobiDB-lite"/>
    </source>
</evidence>
<dbReference type="Proteomes" id="UP001044222">
    <property type="component" value="Unassembled WGS sequence"/>
</dbReference>
<dbReference type="EMBL" id="JAFIRN010000006">
    <property type="protein sequence ID" value="KAG5846311.1"/>
    <property type="molecule type" value="Genomic_DNA"/>
</dbReference>
<protein>
    <submittedName>
        <fullName evidence="2">Uncharacterized protein</fullName>
    </submittedName>
</protein>
<dbReference type="AlphaFoldDB" id="A0A9D3RYQ2"/>
<reference evidence="2" key="1">
    <citation type="submission" date="2021-01" db="EMBL/GenBank/DDBJ databases">
        <title>A chromosome-scale assembly of European eel, Anguilla anguilla.</title>
        <authorList>
            <person name="Henkel C."/>
            <person name="Jong-Raadsen S.A."/>
            <person name="Dufour S."/>
            <person name="Weltzien F.-A."/>
            <person name="Palstra A.P."/>
            <person name="Pelster B."/>
            <person name="Spaink H.P."/>
            <person name="Van Den Thillart G.E."/>
            <person name="Jansen H."/>
            <person name="Zahm M."/>
            <person name="Klopp C."/>
            <person name="Cedric C."/>
            <person name="Louis A."/>
            <person name="Berthelot C."/>
            <person name="Parey E."/>
            <person name="Roest Crollius H."/>
            <person name="Montfort J."/>
            <person name="Robinson-Rechavi M."/>
            <person name="Bucao C."/>
            <person name="Bouchez O."/>
            <person name="Gislard M."/>
            <person name="Lluch J."/>
            <person name="Milhes M."/>
            <person name="Lampietro C."/>
            <person name="Lopez Roques C."/>
            <person name="Donnadieu C."/>
            <person name="Braasch I."/>
            <person name="Desvignes T."/>
            <person name="Postlethwait J."/>
            <person name="Bobe J."/>
            <person name="Guiguen Y."/>
            <person name="Dirks R."/>
        </authorList>
    </citation>
    <scope>NUCLEOTIDE SEQUENCE</scope>
    <source>
        <strain evidence="2">Tag_6206</strain>
        <tissue evidence="2">Liver</tissue>
    </source>
</reference>
<feature type="region of interest" description="Disordered" evidence="1">
    <location>
        <begin position="1"/>
        <end position="87"/>
    </location>
</feature>
<proteinExistence type="predicted"/>
<comment type="caution">
    <text evidence="2">The sequence shown here is derived from an EMBL/GenBank/DDBJ whole genome shotgun (WGS) entry which is preliminary data.</text>
</comment>
<evidence type="ECO:0000313" key="2">
    <source>
        <dbReference type="EMBL" id="KAG5846311.1"/>
    </source>
</evidence>
<evidence type="ECO:0000313" key="3">
    <source>
        <dbReference type="Proteomes" id="UP001044222"/>
    </source>
</evidence>
<gene>
    <name evidence="2" type="ORF">ANANG_G00113590</name>
</gene>
<keyword evidence="3" id="KW-1185">Reference proteome</keyword>
<accession>A0A9D3RYQ2</accession>
<organism evidence="2 3">
    <name type="scientific">Anguilla anguilla</name>
    <name type="common">European freshwater eel</name>
    <name type="synonym">Muraena anguilla</name>
    <dbReference type="NCBI Taxonomy" id="7936"/>
    <lineage>
        <taxon>Eukaryota</taxon>
        <taxon>Metazoa</taxon>
        <taxon>Chordata</taxon>
        <taxon>Craniata</taxon>
        <taxon>Vertebrata</taxon>
        <taxon>Euteleostomi</taxon>
        <taxon>Actinopterygii</taxon>
        <taxon>Neopterygii</taxon>
        <taxon>Teleostei</taxon>
        <taxon>Anguilliformes</taxon>
        <taxon>Anguillidae</taxon>
        <taxon>Anguilla</taxon>
    </lineage>
</organism>